<evidence type="ECO:0000256" key="3">
    <source>
        <dbReference type="SAM" id="MobiDB-lite"/>
    </source>
</evidence>
<dbReference type="EMBL" id="CP109011">
    <property type="protein sequence ID" value="WUT45980.1"/>
    <property type="molecule type" value="Genomic_DNA"/>
</dbReference>
<dbReference type="Gene3D" id="3.90.470.20">
    <property type="entry name" value="4'-phosphopantetheinyl transferase domain"/>
    <property type="match status" value="2"/>
</dbReference>
<dbReference type="SUPFAM" id="SSF56214">
    <property type="entry name" value="4'-phosphopantetheinyl transferase"/>
    <property type="match status" value="2"/>
</dbReference>
<dbReference type="InterPro" id="IPR050559">
    <property type="entry name" value="P-Pant_transferase_sf"/>
</dbReference>
<accession>A0ABZ1X1J3</accession>
<proteinExistence type="inferred from homology"/>
<gene>
    <name evidence="5" type="ORF">OG929_28405</name>
</gene>
<dbReference type="InterPro" id="IPR008278">
    <property type="entry name" value="4-PPantetheinyl_Trfase_dom"/>
</dbReference>
<feature type="domain" description="4'-phosphopantetheinyl transferase" evidence="4">
    <location>
        <begin position="111"/>
        <end position="199"/>
    </location>
</feature>
<organism evidence="5 6">
    <name type="scientific">Streptomyces pseudovenezuelae</name>
    <dbReference type="NCBI Taxonomy" id="67350"/>
    <lineage>
        <taxon>Bacteria</taxon>
        <taxon>Bacillati</taxon>
        <taxon>Actinomycetota</taxon>
        <taxon>Actinomycetes</taxon>
        <taxon>Kitasatosporales</taxon>
        <taxon>Streptomycetaceae</taxon>
        <taxon>Streptomyces</taxon>
        <taxon>Streptomyces aurantiacus group</taxon>
    </lineage>
</organism>
<evidence type="ECO:0000313" key="5">
    <source>
        <dbReference type="EMBL" id="WUT45980.1"/>
    </source>
</evidence>
<dbReference type="InterPro" id="IPR037143">
    <property type="entry name" value="4-PPantetheinyl_Trfase_dom_sf"/>
</dbReference>
<sequence>MADDPSDAPAVHLDLVDAPGRGPGPERDRELLGPDERARADRMPPSVREVWIRSRALLRTTVAPYLGCAAPEVRLARDGRGRPVLPDAPAVHVSLAHTAGCCAVAVSTAGPVGVDVERVRPLSLPDGLARRLLTPGELAEWDGVEAAERTRWLLRRWTWKEALLKAEGTGLRGGLHSFDLGWTPAGPWVRSARHRSRRWWVAEVPAGPLHVAAVARDRGMRTAS</sequence>
<feature type="region of interest" description="Disordered" evidence="3">
    <location>
        <begin position="1"/>
        <end position="43"/>
    </location>
</feature>
<evidence type="ECO:0000256" key="1">
    <source>
        <dbReference type="ARBA" id="ARBA00010990"/>
    </source>
</evidence>
<evidence type="ECO:0000313" key="6">
    <source>
        <dbReference type="Proteomes" id="UP001432168"/>
    </source>
</evidence>
<name>A0ABZ1X1J3_9ACTN</name>
<dbReference type="Proteomes" id="UP001432168">
    <property type="component" value="Chromosome"/>
</dbReference>
<feature type="compositionally biased region" description="Basic and acidic residues" evidence="3">
    <location>
        <begin position="24"/>
        <end position="42"/>
    </location>
</feature>
<reference evidence="5" key="1">
    <citation type="submission" date="2022-10" db="EMBL/GenBank/DDBJ databases">
        <title>The complete genomes of actinobacterial strains from the NBC collection.</title>
        <authorList>
            <person name="Joergensen T.S."/>
            <person name="Alvarez Arevalo M."/>
            <person name="Sterndorff E.B."/>
            <person name="Faurdal D."/>
            <person name="Vuksanovic O."/>
            <person name="Mourched A.-S."/>
            <person name="Charusanti P."/>
            <person name="Shaw S."/>
            <person name="Blin K."/>
            <person name="Weber T."/>
        </authorList>
    </citation>
    <scope>NUCLEOTIDE SEQUENCE</scope>
    <source>
        <strain evidence="5">NBC_00686</strain>
    </source>
</reference>
<evidence type="ECO:0000256" key="2">
    <source>
        <dbReference type="ARBA" id="ARBA00022679"/>
    </source>
</evidence>
<dbReference type="Pfam" id="PF01648">
    <property type="entry name" value="ACPS"/>
    <property type="match status" value="1"/>
</dbReference>
<comment type="similarity">
    <text evidence="1">Belongs to the P-Pant transferase superfamily. Gsp/Sfp/HetI/AcpT family.</text>
</comment>
<evidence type="ECO:0000259" key="4">
    <source>
        <dbReference type="Pfam" id="PF01648"/>
    </source>
</evidence>
<dbReference type="GO" id="GO:0016740">
    <property type="term" value="F:transferase activity"/>
    <property type="evidence" value="ECO:0007669"/>
    <property type="project" value="UniProtKB-KW"/>
</dbReference>
<dbReference type="PANTHER" id="PTHR12215">
    <property type="entry name" value="PHOSPHOPANTETHEINE TRANSFERASE"/>
    <property type="match status" value="1"/>
</dbReference>
<dbReference type="PANTHER" id="PTHR12215:SF10">
    <property type="entry name" value="L-AMINOADIPATE-SEMIALDEHYDE DEHYDROGENASE-PHOSPHOPANTETHEINYL TRANSFERASE"/>
    <property type="match status" value="1"/>
</dbReference>
<dbReference type="RefSeq" id="WP_329266923.1">
    <property type="nucleotide sequence ID" value="NZ_CP109011.1"/>
</dbReference>
<keyword evidence="2 5" id="KW-0808">Transferase</keyword>
<protein>
    <submittedName>
        <fullName evidence="5">4'-phosphopantetheinyl transferase superfamily protein</fullName>
    </submittedName>
</protein>
<keyword evidence="6" id="KW-1185">Reference proteome</keyword>